<reference evidence="2 3" key="1">
    <citation type="journal article" date="2024" name="Nat. Commun.">
        <title>Phylogenomics reveals the evolutionary origins of lichenization in chlorophyte algae.</title>
        <authorList>
            <person name="Puginier C."/>
            <person name="Libourel C."/>
            <person name="Otte J."/>
            <person name="Skaloud P."/>
            <person name="Haon M."/>
            <person name="Grisel S."/>
            <person name="Petersen M."/>
            <person name="Berrin J.G."/>
            <person name="Delaux P.M."/>
            <person name="Dal Grande F."/>
            <person name="Keller J."/>
        </authorList>
    </citation>
    <scope>NUCLEOTIDE SEQUENCE [LARGE SCALE GENOMIC DNA]</scope>
    <source>
        <strain evidence="2 3">SAG 245.80</strain>
    </source>
</reference>
<dbReference type="Proteomes" id="UP001445335">
    <property type="component" value="Unassembled WGS sequence"/>
</dbReference>
<dbReference type="Gene3D" id="3.40.50.1820">
    <property type="entry name" value="alpha/beta hydrolase"/>
    <property type="match status" value="1"/>
</dbReference>
<protein>
    <recommendedName>
        <fullName evidence="1">WW domain-containing protein</fullName>
    </recommendedName>
</protein>
<dbReference type="CDD" id="cd00201">
    <property type="entry name" value="WW"/>
    <property type="match status" value="1"/>
</dbReference>
<dbReference type="InterPro" id="IPR001202">
    <property type="entry name" value="WW_dom"/>
</dbReference>
<name>A0AAW1R2X3_9CHLO</name>
<dbReference type="Gene3D" id="2.30.30.240">
    <property type="entry name" value="PRC-barrel domain"/>
    <property type="match status" value="1"/>
</dbReference>
<sequence>MVCSSPATRAAANCKQIVLLPLRPDNAVRHLCMWRPRRGWKSGGATRCSITEEVRRRAALQPLNDPELLVGWEVLAMPKRIRVGSVEEVIYTGEGAAPLLRVVNSDPNRDPASGVAAAPGAREEHLVPFVREIVPTLEPKGRIALLQPPPGLLELGRRRSLLERLRPQLLEIGPAGSAPGAPQYMPSRKALEQAGRADLVRGVMAAGGFLAVAQELGLRARRRPQGYWDSLENLEQELSEFVASSWAELRDDDSGATYFYNQVTGRISWERSMLPHWERPTPLQRVPLSEEAGNGDWLVVEDERDRVVPSRKALMGAGRYDLHHAIQFWGGYRAVAEVLERPHSWPRPLPDRHALRAELRAVSQVLFYGYQCWRYRVLNAPAPPGAAAVPPEDVAQLQERLLGLADAGMTAVEYFSGWFRGAPPEAIRRGNVEEFLAYGFHCRPLADLSGEDREALGGYIDRIEQLHGEKFGKPAFLPGRAPGLAFMAHLWEPLPYFWKPLAVHLAAEGMRGATCAALLALGFRASRCRGFRYWVKAPRGGRALSLKDPRTPCSTLIRAVAGGAAPNEADGGRAAAAPLLFLHGVGLGLTPYLHFLLELGAACPGRPMVLLEAPHVSVGLTPRAVAAEAVAIGAAAVLARHGWAQAAVVAHSYGTFVASHLLRLHCEMVQAMVLIDPVAMLTCHPQLLSTFVYKPPDVGSLGSLLGVVDSFRYLFSRDLTIAHAFCRQFVWHRDCLWPQDLPPASLLVLAARDDLVPSALVLAHLAALGHPARVNSSPAGHGAFLLNTAWRKRIVADIRLTLDEGAAAAVAKAALGQG</sequence>
<dbReference type="Gene3D" id="2.20.70.10">
    <property type="match status" value="1"/>
</dbReference>
<dbReference type="EMBL" id="JALJOU010000052">
    <property type="protein sequence ID" value="KAK9828089.1"/>
    <property type="molecule type" value="Genomic_DNA"/>
</dbReference>
<evidence type="ECO:0000259" key="1">
    <source>
        <dbReference type="PROSITE" id="PS50020"/>
    </source>
</evidence>
<feature type="domain" description="WW" evidence="1">
    <location>
        <begin position="240"/>
        <end position="274"/>
    </location>
</feature>
<dbReference type="PROSITE" id="PS50020">
    <property type="entry name" value="WW_DOMAIN_2"/>
    <property type="match status" value="1"/>
</dbReference>
<dbReference type="InterPro" id="IPR029058">
    <property type="entry name" value="AB_hydrolase_fold"/>
</dbReference>
<gene>
    <name evidence="2" type="ORF">WJX81_002392</name>
</gene>
<evidence type="ECO:0000313" key="3">
    <source>
        <dbReference type="Proteomes" id="UP001445335"/>
    </source>
</evidence>
<dbReference type="PANTHER" id="PTHR37471:SF1">
    <property type="entry name" value="AB HYDROLASE-1 DOMAIN-CONTAINING PROTEIN"/>
    <property type="match status" value="1"/>
</dbReference>
<dbReference type="PANTHER" id="PTHR37471">
    <property type="entry name" value="UNNAMED PRODUCT"/>
    <property type="match status" value="1"/>
</dbReference>
<dbReference type="AlphaFoldDB" id="A0AAW1R2X3"/>
<organism evidence="2 3">
    <name type="scientific">Elliptochloris bilobata</name>
    <dbReference type="NCBI Taxonomy" id="381761"/>
    <lineage>
        <taxon>Eukaryota</taxon>
        <taxon>Viridiplantae</taxon>
        <taxon>Chlorophyta</taxon>
        <taxon>core chlorophytes</taxon>
        <taxon>Trebouxiophyceae</taxon>
        <taxon>Trebouxiophyceae incertae sedis</taxon>
        <taxon>Elliptochloris clade</taxon>
        <taxon>Elliptochloris</taxon>
    </lineage>
</organism>
<accession>A0AAW1R2X3</accession>
<evidence type="ECO:0000313" key="2">
    <source>
        <dbReference type="EMBL" id="KAK9828089.1"/>
    </source>
</evidence>
<comment type="caution">
    <text evidence="2">The sequence shown here is derived from an EMBL/GenBank/DDBJ whole genome shotgun (WGS) entry which is preliminary data.</text>
</comment>
<proteinExistence type="predicted"/>
<dbReference type="SUPFAM" id="SSF53474">
    <property type="entry name" value="alpha/beta-Hydrolases"/>
    <property type="match status" value="1"/>
</dbReference>
<keyword evidence="3" id="KW-1185">Reference proteome</keyword>